<dbReference type="RefSeq" id="WP_047911924.1">
    <property type="nucleotide sequence ID" value="NZ_CP118101.1"/>
</dbReference>
<dbReference type="Proteomes" id="UP001220962">
    <property type="component" value="Chromosome"/>
</dbReference>
<dbReference type="Gene3D" id="3.90.190.10">
    <property type="entry name" value="Protein tyrosine phosphatase superfamily"/>
    <property type="match status" value="1"/>
</dbReference>
<dbReference type="PANTHER" id="PTHR31126:SF1">
    <property type="entry name" value="TYROSINE SPECIFIC PROTEIN PHOSPHATASES DOMAIN-CONTAINING PROTEIN"/>
    <property type="match status" value="1"/>
</dbReference>
<dbReference type="PANTHER" id="PTHR31126">
    <property type="entry name" value="TYROSINE-PROTEIN PHOSPHATASE"/>
    <property type="match status" value="1"/>
</dbReference>
<dbReference type="Proteomes" id="UP001221519">
    <property type="component" value="Chromosome"/>
</dbReference>
<name>A0AAX3MUA4_9BACL</name>
<gene>
    <name evidence="2" type="ORF">PUW23_13805</name>
    <name evidence="3" type="ORF">PUW25_13550</name>
</gene>
<dbReference type="EMBL" id="CP118108">
    <property type="protein sequence ID" value="WDI00329.1"/>
    <property type="molecule type" value="Genomic_DNA"/>
</dbReference>
<dbReference type="Pfam" id="PF13350">
    <property type="entry name" value="Y_phosphatase3"/>
    <property type="match status" value="1"/>
</dbReference>
<keyword evidence="5" id="KW-1185">Reference proteome</keyword>
<dbReference type="InterPro" id="IPR026893">
    <property type="entry name" value="Tyr/Ser_Pase_IphP-type"/>
</dbReference>
<dbReference type="InterPro" id="IPR029021">
    <property type="entry name" value="Prot-tyrosine_phosphatase-like"/>
</dbReference>
<dbReference type="EMBL" id="CP118101">
    <property type="protein sequence ID" value="WDH80633.1"/>
    <property type="molecule type" value="Genomic_DNA"/>
</dbReference>
<comment type="similarity">
    <text evidence="1">Belongs to the protein-tyrosine phosphatase family.</text>
</comment>
<organism evidence="2 4">
    <name type="scientific">Paenibacillus urinalis</name>
    <dbReference type="NCBI Taxonomy" id="521520"/>
    <lineage>
        <taxon>Bacteria</taxon>
        <taxon>Bacillati</taxon>
        <taxon>Bacillota</taxon>
        <taxon>Bacilli</taxon>
        <taxon>Bacillales</taxon>
        <taxon>Paenibacillaceae</taxon>
        <taxon>Paenibacillus</taxon>
    </lineage>
</organism>
<dbReference type="GO" id="GO:0004721">
    <property type="term" value="F:phosphoprotein phosphatase activity"/>
    <property type="evidence" value="ECO:0007669"/>
    <property type="project" value="InterPro"/>
</dbReference>
<evidence type="ECO:0000256" key="1">
    <source>
        <dbReference type="ARBA" id="ARBA00009580"/>
    </source>
</evidence>
<evidence type="ECO:0000313" key="4">
    <source>
        <dbReference type="Proteomes" id="UP001220962"/>
    </source>
</evidence>
<proteinExistence type="inferred from homology"/>
<dbReference type="AlphaFoldDB" id="A0AAX3MUA4"/>
<evidence type="ECO:0000313" key="2">
    <source>
        <dbReference type="EMBL" id="WDH80633.1"/>
    </source>
</evidence>
<reference evidence="2 5" key="1">
    <citation type="submission" date="2023-02" db="EMBL/GenBank/DDBJ databases">
        <title>Pathogen: clinical or host-associated sample.</title>
        <authorList>
            <person name="Hergert J."/>
            <person name="Casey R."/>
            <person name="Wagner J."/>
            <person name="Young E.L."/>
            <person name="Oakeson K.F."/>
        </authorList>
    </citation>
    <scope>NUCLEOTIDE SEQUENCE</scope>
    <source>
        <strain evidence="3 5">2022CK-00829</strain>
        <strain evidence="2">2022CK-00830</strain>
    </source>
</reference>
<sequence length="331" mass="37711">MLTPRPLVKRGPLMKTRYSDKNKITLTWSKDEQFGVDAIYHSSKPEFEESGSTLIKEAQVEVTEATFSRNHFPLRCYYHVKFNDGSVSSAFDRMIYTDGVLNFRDMGGYETVDGRTTRWGMLLRSADLTELSEADMQIVDELDISWICDLRSDFEVLKRPSPIIGKAINTNIPFMSHANPEEMLKVSHDMKAVYKAMILNTDKCSLILKELLREDRNTSLLHCAAGRDRTGVVCGLILLTLGVPRDVVIQDYNLTDLALEDIMQRVIANFEDSEQIEQLQKISKTDLIKTNLLQAAFEAVDQNYGTFENYLSEGLGISEEDRLLLKNKYLV</sequence>
<evidence type="ECO:0000313" key="5">
    <source>
        <dbReference type="Proteomes" id="UP001221519"/>
    </source>
</evidence>
<dbReference type="PROSITE" id="PS00383">
    <property type="entry name" value="TYR_PHOSPHATASE_1"/>
    <property type="match status" value="1"/>
</dbReference>
<dbReference type="SUPFAM" id="SSF52799">
    <property type="entry name" value="(Phosphotyrosine protein) phosphatases II"/>
    <property type="match status" value="1"/>
</dbReference>
<accession>A0AAX3MUA4</accession>
<dbReference type="InterPro" id="IPR016130">
    <property type="entry name" value="Tyr_Pase_AS"/>
</dbReference>
<evidence type="ECO:0000313" key="3">
    <source>
        <dbReference type="EMBL" id="WDI00329.1"/>
    </source>
</evidence>
<protein>
    <submittedName>
        <fullName evidence="2">Tyrosine-protein phosphatase</fullName>
    </submittedName>
</protein>